<dbReference type="InterPro" id="IPR021255">
    <property type="entry name" value="DUF2807"/>
</dbReference>
<comment type="caution">
    <text evidence="3">The sequence shown here is derived from an EMBL/GenBank/DDBJ whole genome shotgun (WGS) entry which is preliminary data.</text>
</comment>
<proteinExistence type="predicted"/>
<evidence type="ECO:0000259" key="2">
    <source>
        <dbReference type="Pfam" id="PF10988"/>
    </source>
</evidence>
<keyword evidence="4" id="KW-1185">Reference proteome</keyword>
<dbReference type="PROSITE" id="PS51257">
    <property type="entry name" value="PROKAR_LIPOPROTEIN"/>
    <property type="match status" value="1"/>
</dbReference>
<evidence type="ECO:0000313" key="3">
    <source>
        <dbReference type="EMBL" id="GGI57189.1"/>
    </source>
</evidence>
<dbReference type="Proteomes" id="UP000624701">
    <property type="component" value="Unassembled WGS sequence"/>
</dbReference>
<dbReference type="Gene3D" id="2.160.20.120">
    <property type="match status" value="1"/>
</dbReference>
<feature type="domain" description="Putative auto-transporter adhesin head GIN" evidence="2">
    <location>
        <begin position="46"/>
        <end position="228"/>
    </location>
</feature>
<evidence type="ECO:0000313" key="4">
    <source>
        <dbReference type="Proteomes" id="UP000624701"/>
    </source>
</evidence>
<protein>
    <recommendedName>
        <fullName evidence="2">Putative auto-transporter adhesin head GIN domain-containing protein</fullName>
    </recommendedName>
</protein>
<accession>A0ABQ2BYM8</accession>
<dbReference type="Pfam" id="PF10988">
    <property type="entry name" value="DUF2807"/>
    <property type="match status" value="1"/>
</dbReference>
<evidence type="ECO:0000256" key="1">
    <source>
        <dbReference type="SAM" id="MobiDB-lite"/>
    </source>
</evidence>
<organism evidence="3 4">
    <name type="scientific">Winogradskyella haliclonae</name>
    <dbReference type="NCBI Taxonomy" id="2048558"/>
    <lineage>
        <taxon>Bacteria</taxon>
        <taxon>Pseudomonadati</taxon>
        <taxon>Bacteroidota</taxon>
        <taxon>Flavobacteriia</taxon>
        <taxon>Flavobacteriales</taxon>
        <taxon>Flavobacteriaceae</taxon>
        <taxon>Winogradskyella</taxon>
    </lineage>
</organism>
<gene>
    <name evidence="3" type="ORF">GCM10011444_14980</name>
</gene>
<name>A0ABQ2BYM8_9FLAO</name>
<reference evidence="4" key="1">
    <citation type="journal article" date="2019" name="Int. J. Syst. Evol. Microbiol.">
        <title>The Global Catalogue of Microorganisms (GCM) 10K type strain sequencing project: providing services to taxonomists for standard genome sequencing and annotation.</title>
        <authorList>
            <consortium name="The Broad Institute Genomics Platform"/>
            <consortium name="The Broad Institute Genome Sequencing Center for Infectious Disease"/>
            <person name="Wu L."/>
            <person name="Ma J."/>
        </authorList>
    </citation>
    <scope>NUCLEOTIDE SEQUENCE [LARGE SCALE GENOMIC DNA]</scope>
    <source>
        <strain evidence="4">CCM 8681</strain>
    </source>
</reference>
<dbReference type="EMBL" id="BMDQ01000001">
    <property type="protein sequence ID" value="GGI57189.1"/>
    <property type="molecule type" value="Genomic_DNA"/>
</dbReference>
<sequence>MSTLARIIAVSIVALFMTSCVFDINLGPGVSGDGNVTIETRNISDDFDKIKVSRGVEVELTKGNTVSLKVEADQNLQDVITTEVDEDNGILRISTNENIKTSTAKKVILTVKDLNDIETTSGAYVISENTFDMDKLTIESTSGSHIDIDVITNRLKCESTSGAGIKISGRTDELNVSATSGSYVRAGDLKAKTTRVSATSGASITVNTSKELTANATSGGSIKYSGNPEKVNKNDGVSGSIRKQ</sequence>
<dbReference type="RefSeq" id="WP_188374064.1">
    <property type="nucleotide sequence ID" value="NZ_BMDQ01000001.1"/>
</dbReference>
<feature type="region of interest" description="Disordered" evidence="1">
    <location>
        <begin position="216"/>
        <end position="244"/>
    </location>
</feature>